<reference evidence="2" key="1">
    <citation type="submission" date="2023-10" db="EMBL/GenBank/DDBJ databases">
        <authorList>
            <person name="Chen Y."/>
            <person name="Shah S."/>
            <person name="Dougan E. K."/>
            <person name="Thang M."/>
            <person name="Chan C."/>
        </authorList>
    </citation>
    <scope>NUCLEOTIDE SEQUENCE [LARGE SCALE GENOMIC DNA]</scope>
</reference>
<evidence type="ECO:0000256" key="1">
    <source>
        <dbReference type="SAM" id="MobiDB-lite"/>
    </source>
</evidence>
<gene>
    <name evidence="2" type="ORF">PCOR1329_LOCUS62010</name>
</gene>
<feature type="compositionally biased region" description="Low complexity" evidence="1">
    <location>
        <begin position="84"/>
        <end position="100"/>
    </location>
</feature>
<sequence length="152" mass="15722">MRLLQDFRSAEHAQQLGAVALAELSHATLQQREEASASREAAPKSLRRDLASEVKEASRELSRFGDLRAAVREARPRAFVKVDSPTASSPGSPRAASPSSLERAASLLVSPLPAPLSPRCAATREVGASGAAVRAATGGLGLAAAAREAALC</sequence>
<feature type="non-terminal residue" evidence="2">
    <location>
        <position position="152"/>
    </location>
</feature>
<feature type="region of interest" description="Disordered" evidence="1">
    <location>
        <begin position="30"/>
        <end position="52"/>
    </location>
</feature>
<comment type="caution">
    <text evidence="2">The sequence shown here is derived from an EMBL/GenBank/DDBJ whole genome shotgun (WGS) entry which is preliminary data.</text>
</comment>
<accession>A0ABN9VX00</accession>
<keyword evidence="3" id="KW-1185">Reference proteome</keyword>
<organism evidence="2 3">
    <name type="scientific">Prorocentrum cordatum</name>
    <dbReference type="NCBI Taxonomy" id="2364126"/>
    <lineage>
        <taxon>Eukaryota</taxon>
        <taxon>Sar</taxon>
        <taxon>Alveolata</taxon>
        <taxon>Dinophyceae</taxon>
        <taxon>Prorocentrales</taxon>
        <taxon>Prorocentraceae</taxon>
        <taxon>Prorocentrum</taxon>
    </lineage>
</organism>
<feature type="region of interest" description="Disordered" evidence="1">
    <location>
        <begin position="81"/>
        <end position="100"/>
    </location>
</feature>
<proteinExistence type="predicted"/>
<name>A0ABN9VX00_9DINO</name>
<evidence type="ECO:0000313" key="3">
    <source>
        <dbReference type="Proteomes" id="UP001189429"/>
    </source>
</evidence>
<evidence type="ECO:0000313" key="2">
    <source>
        <dbReference type="EMBL" id="CAK0878157.1"/>
    </source>
</evidence>
<dbReference type="EMBL" id="CAUYUJ010017818">
    <property type="protein sequence ID" value="CAK0878157.1"/>
    <property type="molecule type" value="Genomic_DNA"/>
</dbReference>
<protein>
    <submittedName>
        <fullName evidence="2">Uncharacterized protein</fullName>
    </submittedName>
</protein>
<dbReference type="Proteomes" id="UP001189429">
    <property type="component" value="Unassembled WGS sequence"/>
</dbReference>